<name>A0A0E0H8Y9_ORYNI</name>
<dbReference type="Proteomes" id="UP000006591">
    <property type="component" value="Chromosome 5"/>
</dbReference>
<accession>A0A0E0H8Y9</accession>
<dbReference type="EnsemblPlants" id="ONIVA05G02100.1">
    <property type="protein sequence ID" value="ONIVA05G02100.1"/>
    <property type="gene ID" value="ONIVA05G02100"/>
</dbReference>
<dbReference type="AlphaFoldDB" id="A0A0E0H8Y9"/>
<evidence type="ECO:0000313" key="1">
    <source>
        <dbReference type="EnsemblPlants" id="ONIVA05G02100.1"/>
    </source>
</evidence>
<sequence>MLVVVRLDVPEELVEVAPLELLAAEAVAIAGGGVMKTMVRADGDELGRVRLLHVDGAHLLRDSPQTARRRSIVRPEFEMACSPAAIGVMVVRQLHKIKEEASSLAYSILFGWQMDVSSDQCKL</sequence>
<protein>
    <submittedName>
        <fullName evidence="1">Uncharacterized protein</fullName>
    </submittedName>
</protein>
<keyword evidence="2" id="KW-1185">Reference proteome</keyword>
<reference evidence="1" key="2">
    <citation type="submission" date="2018-04" db="EMBL/GenBank/DDBJ databases">
        <title>OnivRS2 (Oryza nivara Reference Sequence Version 2).</title>
        <authorList>
            <person name="Zhang J."/>
            <person name="Kudrna D."/>
            <person name="Lee S."/>
            <person name="Talag J."/>
            <person name="Rajasekar S."/>
            <person name="Welchert J."/>
            <person name="Hsing Y.-I."/>
            <person name="Wing R.A."/>
        </authorList>
    </citation>
    <scope>NUCLEOTIDE SEQUENCE [LARGE SCALE GENOMIC DNA]</scope>
    <source>
        <strain evidence="1">SL10</strain>
    </source>
</reference>
<evidence type="ECO:0000313" key="2">
    <source>
        <dbReference type="Proteomes" id="UP000006591"/>
    </source>
</evidence>
<proteinExistence type="predicted"/>
<reference evidence="1" key="1">
    <citation type="submission" date="2015-04" db="UniProtKB">
        <authorList>
            <consortium name="EnsemblPlants"/>
        </authorList>
    </citation>
    <scope>IDENTIFICATION</scope>
    <source>
        <strain evidence="1">SL10</strain>
    </source>
</reference>
<organism evidence="1">
    <name type="scientific">Oryza nivara</name>
    <name type="common">Indian wild rice</name>
    <name type="synonym">Oryza sativa f. spontanea</name>
    <dbReference type="NCBI Taxonomy" id="4536"/>
    <lineage>
        <taxon>Eukaryota</taxon>
        <taxon>Viridiplantae</taxon>
        <taxon>Streptophyta</taxon>
        <taxon>Embryophyta</taxon>
        <taxon>Tracheophyta</taxon>
        <taxon>Spermatophyta</taxon>
        <taxon>Magnoliopsida</taxon>
        <taxon>Liliopsida</taxon>
        <taxon>Poales</taxon>
        <taxon>Poaceae</taxon>
        <taxon>BOP clade</taxon>
        <taxon>Oryzoideae</taxon>
        <taxon>Oryzeae</taxon>
        <taxon>Oryzinae</taxon>
        <taxon>Oryza</taxon>
    </lineage>
</organism>
<dbReference type="Gramene" id="ONIVA05G02100.1">
    <property type="protein sequence ID" value="ONIVA05G02100.1"/>
    <property type="gene ID" value="ONIVA05G02100"/>
</dbReference>
<dbReference type="HOGENOM" id="CLU_2018934_0_0_1"/>